<protein>
    <submittedName>
        <fullName evidence="2">Uncharacterized protein</fullName>
    </submittedName>
</protein>
<name>A0A7R9CGW6_TIMCR</name>
<dbReference type="InterPro" id="IPR033557">
    <property type="entry name" value="CIMAP2"/>
</dbReference>
<feature type="region of interest" description="Disordered" evidence="1">
    <location>
        <begin position="306"/>
        <end position="344"/>
    </location>
</feature>
<dbReference type="AlphaFoldDB" id="A0A7R9CGW6"/>
<sequence length="356" mass="40184">MNTRRLTMSGKNRSVPAFGSSASRFPARGYHPELNSIGCLQSVPWISPASYSPEKRGRNIPVHDFNRELEMQEFSRNLGYKVPHVLMQRQLDKGRVGPANYDVSSCLEKPRVCSGSVLTNVGFTTALRFPREAKHSPPGPGFYGKGHIPEMRSREADVRKGTDVMPFEWDGFVERRLFKVPSWSLPVTVYRLTDPDMMAEKVKKRVSQRGPYDVFTGPRDESTIKNHFAPPSFKGAKTWLRSLPSEMDRLKHPSKKRSGCWSKGSRFDYLPSSRVMISCLALWPRKANEPGPGAYASHFPDFKVKSKKPHPFGSSEKNVRPGKKRVIHPGPGRYNPEKPGPTRTYTHLFVAGSRNS</sequence>
<reference evidence="2" key="1">
    <citation type="submission" date="2020-11" db="EMBL/GenBank/DDBJ databases">
        <authorList>
            <person name="Tran Van P."/>
        </authorList>
    </citation>
    <scope>NUCLEOTIDE SEQUENCE</scope>
</reference>
<dbReference type="EMBL" id="OC317065">
    <property type="protein sequence ID" value="CAD7394783.1"/>
    <property type="molecule type" value="Genomic_DNA"/>
</dbReference>
<gene>
    <name evidence="2" type="ORF">TCEB3V08_LOCUS2694</name>
</gene>
<accession>A0A7R9CGW6</accession>
<dbReference type="PANTHER" id="PTHR34914:SF1">
    <property type="entry name" value="LYMPHOCYTE EXPANSION MOLECULE"/>
    <property type="match status" value="1"/>
</dbReference>
<dbReference type="PANTHER" id="PTHR34914">
    <property type="entry name" value="LYMPHOCYTE EXPANSION MOLECULE"/>
    <property type="match status" value="1"/>
</dbReference>
<evidence type="ECO:0000313" key="2">
    <source>
        <dbReference type="EMBL" id="CAD7394783.1"/>
    </source>
</evidence>
<proteinExistence type="predicted"/>
<organism evidence="2">
    <name type="scientific">Timema cristinae</name>
    <name type="common">Walking stick</name>
    <dbReference type="NCBI Taxonomy" id="61476"/>
    <lineage>
        <taxon>Eukaryota</taxon>
        <taxon>Metazoa</taxon>
        <taxon>Ecdysozoa</taxon>
        <taxon>Arthropoda</taxon>
        <taxon>Hexapoda</taxon>
        <taxon>Insecta</taxon>
        <taxon>Pterygota</taxon>
        <taxon>Neoptera</taxon>
        <taxon>Polyneoptera</taxon>
        <taxon>Phasmatodea</taxon>
        <taxon>Timematodea</taxon>
        <taxon>Timematoidea</taxon>
        <taxon>Timematidae</taxon>
        <taxon>Timema</taxon>
    </lineage>
</organism>
<evidence type="ECO:0000256" key="1">
    <source>
        <dbReference type="SAM" id="MobiDB-lite"/>
    </source>
</evidence>